<dbReference type="Proteomes" id="UP000015103">
    <property type="component" value="Unassembled WGS sequence"/>
</dbReference>
<dbReference type="Gene3D" id="1.10.2080.10">
    <property type="entry name" value="Insect odorant-binding protein A10/Ejaculatory bulb-specific protein 3"/>
    <property type="match status" value="1"/>
</dbReference>
<reference evidence="1" key="1">
    <citation type="submission" date="2015-05" db="UniProtKB">
        <authorList>
            <consortium name="EnsemblMetazoa"/>
        </authorList>
    </citation>
    <scope>IDENTIFICATION</scope>
</reference>
<dbReference type="PANTHER" id="PTHR11257">
    <property type="entry name" value="CHEMOSENSORY PROTEIN-RELATED"/>
    <property type="match status" value="1"/>
</dbReference>
<dbReference type="VEuPathDB" id="VectorBase:RPRC000631"/>
<accession>T1H9C9</accession>
<dbReference type="InParanoid" id="T1H9C9"/>
<name>T1H9C9_RHOPR</name>
<dbReference type="EnsemblMetazoa" id="RPRC000631-RA">
    <property type="protein sequence ID" value="RPRC000631-PA"/>
    <property type="gene ID" value="RPRC000631"/>
</dbReference>
<sequence length="132" mass="15590">MVRFCYLTAVVLFCSLNLAFTLTLQQIHKSWFQRLSVIQVEDVLNNKRILNKYLGCLLKRTVCAPEARDFRILLPSILRAPCTNCTERQRTSLKKVFGHVHELHPNEWQQIMSMYDPKSEHQEKIINFITNR</sequence>
<evidence type="ECO:0000313" key="2">
    <source>
        <dbReference type="Proteomes" id="UP000015103"/>
    </source>
</evidence>
<dbReference type="AlphaFoldDB" id="T1H9C9"/>
<evidence type="ECO:0008006" key="3">
    <source>
        <dbReference type="Google" id="ProtNLM"/>
    </source>
</evidence>
<dbReference type="PANTHER" id="PTHR11257:SF13">
    <property type="entry name" value="GEO07322P1"/>
    <property type="match status" value="1"/>
</dbReference>
<dbReference type="SUPFAM" id="SSF100910">
    <property type="entry name" value="Chemosensory protein Csp2"/>
    <property type="match status" value="1"/>
</dbReference>
<dbReference type="EMBL" id="ACPB03025822">
    <property type="status" value="NOT_ANNOTATED_CDS"/>
    <property type="molecule type" value="Genomic_DNA"/>
</dbReference>
<evidence type="ECO:0000313" key="1">
    <source>
        <dbReference type="EnsemblMetazoa" id="RPRC000631-PA"/>
    </source>
</evidence>
<dbReference type="OMA" id="NCTERQR"/>
<dbReference type="HOGENOM" id="CLU_126727_2_1_1"/>
<organism evidence="1 2">
    <name type="scientific">Rhodnius prolixus</name>
    <name type="common">Triatomid bug</name>
    <dbReference type="NCBI Taxonomy" id="13249"/>
    <lineage>
        <taxon>Eukaryota</taxon>
        <taxon>Metazoa</taxon>
        <taxon>Ecdysozoa</taxon>
        <taxon>Arthropoda</taxon>
        <taxon>Hexapoda</taxon>
        <taxon>Insecta</taxon>
        <taxon>Pterygota</taxon>
        <taxon>Neoptera</taxon>
        <taxon>Paraneoptera</taxon>
        <taxon>Hemiptera</taxon>
        <taxon>Heteroptera</taxon>
        <taxon>Panheteroptera</taxon>
        <taxon>Cimicomorpha</taxon>
        <taxon>Reduviidae</taxon>
        <taxon>Triatominae</taxon>
        <taxon>Rhodnius</taxon>
    </lineage>
</organism>
<proteinExistence type="predicted"/>
<keyword evidence="2" id="KW-1185">Reference proteome</keyword>
<dbReference type="InterPro" id="IPR005055">
    <property type="entry name" value="A10/PebIII"/>
</dbReference>
<dbReference type="InterPro" id="IPR036682">
    <property type="entry name" value="OS_D_A10/PebIII_sf"/>
</dbReference>
<protein>
    <recommendedName>
        <fullName evidence="3">Insect pheromone-binding family</fullName>
    </recommendedName>
</protein>
<dbReference type="Pfam" id="PF03392">
    <property type="entry name" value="OS-D"/>
    <property type="match status" value="1"/>
</dbReference>